<dbReference type="GO" id="GO:0005829">
    <property type="term" value="C:cytosol"/>
    <property type="evidence" value="ECO:0007669"/>
    <property type="project" value="TreeGrafter"/>
</dbReference>
<dbReference type="GO" id="GO:0005975">
    <property type="term" value="P:carbohydrate metabolic process"/>
    <property type="evidence" value="ECO:0007669"/>
    <property type="project" value="InterPro"/>
</dbReference>
<dbReference type="RefSeq" id="WP_111898042.1">
    <property type="nucleotide sequence ID" value="NZ_CP033459.1"/>
</dbReference>
<feature type="chain" id="PRO_5024348453" evidence="5">
    <location>
        <begin position="22"/>
        <end position="760"/>
    </location>
</feature>
<dbReference type="InterPro" id="IPR041371">
    <property type="entry name" value="GH92_N"/>
</dbReference>
<reference evidence="8 9" key="1">
    <citation type="submission" date="2018-11" db="EMBL/GenBank/DDBJ databases">
        <authorList>
            <person name="Na S.W."/>
            <person name="Baik M."/>
        </authorList>
    </citation>
    <scope>NUCLEOTIDE SEQUENCE [LARGE SCALE GENOMIC DNA]</scope>
    <source>
        <strain evidence="8 9">E39</strain>
    </source>
</reference>
<dbReference type="Pfam" id="PF07971">
    <property type="entry name" value="Glyco_hydro_92"/>
    <property type="match status" value="1"/>
</dbReference>
<dbReference type="GO" id="GO:0000224">
    <property type="term" value="F:peptide-N4-(N-acetyl-beta-glucosaminyl)asparagine amidase activity"/>
    <property type="evidence" value="ECO:0007669"/>
    <property type="project" value="TreeGrafter"/>
</dbReference>
<dbReference type="PANTHER" id="PTHR12143">
    <property type="entry name" value="PEPTIDE N-GLYCANASE PNGASE -RELATED"/>
    <property type="match status" value="1"/>
</dbReference>
<comment type="cofactor">
    <cofactor evidence="1">
        <name>Ca(2+)</name>
        <dbReference type="ChEBI" id="CHEBI:29108"/>
    </cofactor>
</comment>
<proteinExistence type="predicted"/>
<protein>
    <submittedName>
        <fullName evidence="8">Glycoside hydrolase family 92 protein</fullName>
    </submittedName>
</protein>
<dbReference type="InterPro" id="IPR005887">
    <property type="entry name" value="GH92_a_mannosidase_put"/>
</dbReference>
<dbReference type="InterPro" id="IPR012939">
    <property type="entry name" value="Glyco_hydro_92"/>
</dbReference>
<dbReference type="InterPro" id="IPR014718">
    <property type="entry name" value="GH-type_carb-bd"/>
</dbReference>
<dbReference type="FunFam" id="1.20.1610.10:FF:000001">
    <property type="entry name" value="Putative alpha-1,2-mannosidase"/>
    <property type="match status" value="1"/>
</dbReference>
<feature type="region of interest" description="Disordered" evidence="4">
    <location>
        <begin position="738"/>
        <end position="760"/>
    </location>
</feature>
<organism evidence="8 9">
    <name type="scientific">Pseudoprevotella muciniphila</name>
    <dbReference type="NCBI Taxonomy" id="2133944"/>
    <lineage>
        <taxon>Bacteria</taxon>
        <taxon>Pseudomonadati</taxon>
        <taxon>Bacteroidota</taxon>
        <taxon>Bacteroidia</taxon>
        <taxon>Bacteroidales</taxon>
        <taxon>Prevotellaceae</taxon>
        <taxon>Pseudoprevotella</taxon>
    </lineage>
</organism>
<dbReference type="Gene3D" id="3.30.2080.10">
    <property type="entry name" value="GH92 mannosidase domain"/>
    <property type="match status" value="1"/>
</dbReference>
<evidence type="ECO:0000259" key="6">
    <source>
        <dbReference type="Pfam" id="PF07971"/>
    </source>
</evidence>
<dbReference type="SUPFAM" id="SSF48208">
    <property type="entry name" value="Six-hairpin glycosidases"/>
    <property type="match status" value="1"/>
</dbReference>
<dbReference type="Proteomes" id="UP000249375">
    <property type="component" value="Chromosome"/>
</dbReference>
<sequence>MNKFFLFLLSWLGFFGITAQAQTAATDYAALVNPLMGTASSYELSAGNTYPAICRPWGMNFWTPQTGKNGNGWQYTYTAHRLRGFKQTHQPSPWINDYGQFSLMPLVGRGVFDEEGRASWFSHLSEKATPYSYEVYLADHDVRAELVPTERACLMRFTFPQTDSAWVAIDAFDGGSAVAIDTLHRRISGYTTKNSGGVADGFCCWFVVEFDTPFSVVRTVLDGQQADTLEARGNHAGVMIGFRTTKGQRVTARVASSFIGIMQARQNLRAELADKSLETLGEEGRKAWNDVLGRIEVDMDDIDQARTFYSCLYRCLLFPRKLYECDADGNILHRSPYDGKLHTGYLYTDTGFWDTFRSLFPLLNLVYPDVNREMQEGFLNAYRESGFFPEWCSPGHRDCMVGNNSASVLTDAYLKGVRVADSTTLFEGLLHATRAVHPTVGSTGRKGYDWYNKLGYIPCDVGINESAARTLEYAYNDWCLWQLAKEMGRADTAELHRRALNYRNLFDPSHRLMRGKRKDGTWQTPFEPLKWGEVFTEGNAWHYTWSVFHDIDGLIRLMGGKENFCQMLDSVFSVPPRFDASYYGGVIHEIREMQVAGMGNYAHGNQPIQHMIYLYDWAGQPWKAQQHVHDAMRKLYRATPDGYPGDEDNGQTSAWYVFSALGFYPVCPGTDQYAIGSPLFRRAAIHFANGRTTTLTAPDVSADNVYIHRLTMDGKPYTRNYLRHETLQRGIRLHFDMAPQPDTQRGTTPTDAPYSMSRDE</sequence>
<dbReference type="Pfam" id="PF17678">
    <property type="entry name" value="Glyco_hydro_92N"/>
    <property type="match status" value="1"/>
</dbReference>
<dbReference type="PANTHER" id="PTHR12143:SF43">
    <property type="entry name" value="PUTATIVE-RELATED"/>
    <property type="match status" value="1"/>
</dbReference>
<evidence type="ECO:0000313" key="8">
    <source>
        <dbReference type="EMBL" id="QFQ12974.1"/>
    </source>
</evidence>
<gene>
    <name evidence="8" type="ORF">C7Y71_008055</name>
</gene>
<dbReference type="FunFam" id="3.30.2080.10:FF:000001">
    <property type="entry name" value="Alpha-1,2-mannosidase subfamily"/>
    <property type="match status" value="1"/>
</dbReference>
<feature type="signal peptide" evidence="5">
    <location>
        <begin position="1"/>
        <end position="21"/>
    </location>
</feature>
<keyword evidence="8" id="KW-0378">Hydrolase</keyword>
<evidence type="ECO:0000256" key="1">
    <source>
        <dbReference type="ARBA" id="ARBA00001913"/>
    </source>
</evidence>
<dbReference type="OrthoDB" id="9762711at2"/>
<feature type="domain" description="Glycosyl hydrolase family 92 N-terminal" evidence="7">
    <location>
        <begin position="31"/>
        <end position="257"/>
    </location>
</feature>
<accession>A0A5P8E7Q0</accession>
<dbReference type="FunFam" id="1.20.1050.60:FF:000001">
    <property type="entry name" value="Putative alpha-1,2-mannosidase"/>
    <property type="match status" value="1"/>
</dbReference>
<dbReference type="Gene3D" id="1.20.1610.10">
    <property type="entry name" value="alpha-1,2-mannosidases domains"/>
    <property type="match status" value="1"/>
</dbReference>
<dbReference type="Gene3D" id="1.20.1050.60">
    <property type="entry name" value="alpha-1,2-mannosidase"/>
    <property type="match status" value="1"/>
</dbReference>
<evidence type="ECO:0000256" key="4">
    <source>
        <dbReference type="SAM" id="MobiDB-lite"/>
    </source>
</evidence>
<dbReference type="KEGG" id="alq:C7Y71_008055"/>
<feature type="compositionally biased region" description="Polar residues" evidence="4">
    <location>
        <begin position="741"/>
        <end position="750"/>
    </location>
</feature>
<dbReference type="NCBIfam" id="TIGR01180">
    <property type="entry name" value="aman2_put"/>
    <property type="match status" value="1"/>
</dbReference>
<dbReference type="AlphaFoldDB" id="A0A5P8E7Q0"/>
<dbReference type="GO" id="GO:0006516">
    <property type="term" value="P:glycoprotein catabolic process"/>
    <property type="evidence" value="ECO:0007669"/>
    <property type="project" value="TreeGrafter"/>
</dbReference>
<evidence type="ECO:0000256" key="5">
    <source>
        <dbReference type="SAM" id="SignalP"/>
    </source>
</evidence>
<dbReference type="GO" id="GO:0030246">
    <property type="term" value="F:carbohydrate binding"/>
    <property type="evidence" value="ECO:0007669"/>
    <property type="project" value="InterPro"/>
</dbReference>
<evidence type="ECO:0000259" key="7">
    <source>
        <dbReference type="Pfam" id="PF17678"/>
    </source>
</evidence>
<dbReference type="InterPro" id="IPR050883">
    <property type="entry name" value="PNGase"/>
</dbReference>
<keyword evidence="9" id="KW-1185">Reference proteome</keyword>
<keyword evidence="5" id="KW-0732">Signal</keyword>
<evidence type="ECO:0000313" key="9">
    <source>
        <dbReference type="Proteomes" id="UP000249375"/>
    </source>
</evidence>
<evidence type="ECO:0000256" key="2">
    <source>
        <dbReference type="ARBA" id="ARBA00011245"/>
    </source>
</evidence>
<dbReference type="EMBL" id="CP033459">
    <property type="protein sequence ID" value="QFQ12974.1"/>
    <property type="molecule type" value="Genomic_DNA"/>
</dbReference>
<evidence type="ECO:0000256" key="3">
    <source>
        <dbReference type="ARBA" id="ARBA00022837"/>
    </source>
</evidence>
<dbReference type="Gene3D" id="2.70.98.10">
    <property type="match status" value="1"/>
</dbReference>
<comment type="subunit">
    <text evidence="2">Monomer.</text>
</comment>
<feature type="domain" description="Glycosyl hydrolase family 92" evidence="6">
    <location>
        <begin position="263"/>
        <end position="738"/>
    </location>
</feature>
<name>A0A5P8E7Q0_9BACT</name>
<dbReference type="InterPro" id="IPR008928">
    <property type="entry name" value="6-hairpin_glycosidase_sf"/>
</dbReference>
<keyword evidence="3" id="KW-0106">Calcium</keyword>